<evidence type="ECO:0000256" key="3">
    <source>
        <dbReference type="ARBA" id="ARBA00013692"/>
    </source>
</evidence>
<comment type="subunit">
    <text evidence="11">Component of the NDC80 complex, which is composed of ndc80, cdca1, spbc24 and spbc25. The NDC80 complex interacts with mis12 and zwint.</text>
</comment>
<evidence type="ECO:0000256" key="11">
    <source>
        <dbReference type="ARBA" id="ARBA00065771"/>
    </source>
</evidence>
<evidence type="ECO:0000256" key="7">
    <source>
        <dbReference type="ARBA" id="ARBA00023054"/>
    </source>
</evidence>
<dbReference type="AlphaFoldDB" id="A0A9Q0DS72"/>
<dbReference type="Pfam" id="PF08234">
    <property type="entry name" value="Spindle_Spc25"/>
    <property type="match status" value="1"/>
</dbReference>
<protein>
    <recommendedName>
        <fullName evidence="3 12">Kinetochore protein SPC25</fullName>
    </recommendedName>
</protein>
<dbReference type="InterPro" id="IPR013255">
    <property type="entry name" value="Spc25_C"/>
</dbReference>
<comment type="similarity">
    <text evidence="2 12">Belongs to the SPC25 family.</text>
</comment>
<feature type="domain" description="Chromosome segregation protein Spc25 C-terminal" evidence="14">
    <location>
        <begin position="155"/>
        <end position="225"/>
    </location>
</feature>
<dbReference type="EMBL" id="JANIIK010000113">
    <property type="protein sequence ID" value="KAJ3591662.1"/>
    <property type="molecule type" value="Genomic_DNA"/>
</dbReference>
<keyword evidence="12" id="KW-0539">Nucleus</keyword>
<accession>A0A9Q0DS72</accession>
<evidence type="ECO:0000256" key="8">
    <source>
        <dbReference type="ARBA" id="ARBA00023306"/>
    </source>
</evidence>
<keyword evidence="7 13" id="KW-0175">Coiled coil</keyword>
<comment type="subcellular location">
    <subcellularLocation>
        <location evidence="1">Chromosome</location>
        <location evidence="1">Centromere</location>
    </subcellularLocation>
    <subcellularLocation>
        <location evidence="12">Nucleus</location>
    </subcellularLocation>
    <subcellularLocation>
        <location evidence="12">Chromosome</location>
        <location evidence="12">Centromere</location>
        <location evidence="12">Kinetochore</location>
    </subcellularLocation>
</comment>
<keyword evidence="12" id="KW-0995">Kinetochore</keyword>
<dbReference type="GO" id="GO:0051301">
    <property type="term" value="P:cell division"/>
    <property type="evidence" value="ECO:0007669"/>
    <property type="project" value="UniProtKB-UniRule"/>
</dbReference>
<keyword evidence="6 12" id="KW-0498">Mitosis</keyword>
<evidence type="ECO:0000256" key="12">
    <source>
        <dbReference type="RuleBase" id="RU367150"/>
    </source>
</evidence>
<evidence type="ECO:0000256" key="5">
    <source>
        <dbReference type="ARBA" id="ARBA00022618"/>
    </source>
</evidence>
<comment type="function">
    <text evidence="10">Acts as a component of the essential kinetochore-associated NDC80 complex, which is required for chromosome segregation and spindle checkpoint activity. Required for kinetochore integrity and the organization of stable microtubule binding sites in the outer plate of the kinetochore. The NDC80 complex synergistically enhances the affinity of the SKA1 complex for microtubules and may allow the NDC80 complex to track depolymerizing microtubules.</text>
</comment>
<evidence type="ECO:0000256" key="2">
    <source>
        <dbReference type="ARBA" id="ARBA00006379"/>
    </source>
</evidence>
<keyword evidence="4 12" id="KW-0158">Chromosome</keyword>
<evidence type="ECO:0000256" key="10">
    <source>
        <dbReference type="ARBA" id="ARBA00045419"/>
    </source>
</evidence>
<dbReference type="CDD" id="cd23784">
    <property type="entry name" value="RWD_Spc25"/>
    <property type="match status" value="1"/>
</dbReference>
<dbReference type="Proteomes" id="UP001148018">
    <property type="component" value="Unassembled WGS sequence"/>
</dbReference>
<keyword evidence="16" id="KW-1185">Reference proteome</keyword>
<dbReference type="Gene3D" id="3.30.457.50">
    <property type="entry name" value="Chromosome segregation protein Spc25"/>
    <property type="match status" value="1"/>
</dbReference>
<evidence type="ECO:0000313" key="15">
    <source>
        <dbReference type="EMBL" id="KAJ3591662.1"/>
    </source>
</evidence>
<dbReference type="GO" id="GO:0007059">
    <property type="term" value="P:chromosome segregation"/>
    <property type="evidence" value="ECO:0007669"/>
    <property type="project" value="InterPro"/>
</dbReference>
<keyword evidence="8 12" id="KW-0131">Cell cycle</keyword>
<feature type="coiled-coil region" evidence="13">
    <location>
        <begin position="95"/>
        <end position="147"/>
    </location>
</feature>
<comment type="caution">
    <text evidence="15">The sequence shown here is derived from an EMBL/GenBank/DDBJ whole genome shotgun (WGS) entry which is preliminary data.</text>
</comment>
<dbReference type="InterPro" id="IPR045143">
    <property type="entry name" value="Spc25"/>
</dbReference>
<evidence type="ECO:0000256" key="13">
    <source>
        <dbReference type="SAM" id="Coils"/>
    </source>
</evidence>
<keyword evidence="9 12" id="KW-0137">Centromere</keyword>
<dbReference type="GO" id="GO:0031262">
    <property type="term" value="C:Ndc80 complex"/>
    <property type="evidence" value="ECO:0007669"/>
    <property type="project" value="InterPro"/>
</dbReference>
<dbReference type="PANTHER" id="PTHR14281">
    <property type="entry name" value="KINETOCHORE PROTEIN SPC25-RELATED"/>
    <property type="match status" value="1"/>
</dbReference>
<sequence length="243" mass="27911">MASIKDPHVIDWFQGAMEEIQGKLLVPDTAPPDTALELCQAHKMFIKAAVDTCSKKCKDDGTLFETIQTYKYDLGQKTLLVKEKRDTISQSLCEMEQKQSQKDTISLEIEKLREEQAKRRHLIVSQNKANKDRLKNLKKAKQVFQERLGLEIRKTHGEKLQFIFQNVNPDSPDNGYTFTLGINPDGAYQIISSDPVMESLEALENRLHETNNISAFLANVRKEFVAQARFQNTFQEHIVEKRT</sequence>
<evidence type="ECO:0000259" key="14">
    <source>
        <dbReference type="Pfam" id="PF08234"/>
    </source>
</evidence>
<evidence type="ECO:0000256" key="6">
    <source>
        <dbReference type="ARBA" id="ARBA00022776"/>
    </source>
</evidence>
<organism evidence="15 16">
    <name type="scientific">Muraenolepis orangiensis</name>
    <name type="common">Patagonian moray cod</name>
    <dbReference type="NCBI Taxonomy" id="630683"/>
    <lineage>
        <taxon>Eukaryota</taxon>
        <taxon>Metazoa</taxon>
        <taxon>Chordata</taxon>
        <taxon>Craniata</taxon>
        <taxon>Vertebrata</taxon>
        <taxon>Euteleostomi</taxon>
        <taxon>Actinopterygii</taxon>
        <taxon>Neopterygii</taxon>
        <taxon>Teleostei</taxon>
        <taxon>Neoteleostei</taxon>
        <taxon>Acanthomorphata</taxon>
        <taxon>Zeiogadaria</taxon>
        <taxon>Gadariae</taxon>
        <taxon>Gadiformes</taxon>
        <taxon>Muraenolepidoidei</taxon>
        <taxon>Muraenolepididae</taxon>
        <taxon>Muraenolepis</taxon>
    </lineage>
</organism>
<evidence type="ECO:0000256" key="1">
    <source>
        <dbReference type="ARBA" id="ARBA00004584"/>
    </source>
</evidence>
<evidence type="ECO:0000313" key="16">
    <source>
        <dbReference type="Proteomes" id="UP001148018"/>
    </source>
</evidence>
<keyword evidence="5 12" id="KW-0132">Cell division</keyword>
<gene>
    <name evidence="15" type="ORF">NHX12_006794</name>
</gene>
<dbReference type="PANTHER" id="PTHR14281:SF0">
    <property type="entry name" value="KINETOCHORE PROTEIN SPC25"/>
    <property type="match status" value="1"/>
</dbReference>
<name>A0A9Q0DS72_9TELE</name>
<dbReference type="FunFam" id="3.30.457.50:FF:000001">
    <property type="entry name" value="Probable kinetochore protein spc25"/>
    <property type="match status" value="1"/>
</dbReference>
<evidence type="ECO:0000256" key="4">
    <source>
        <dbReference type="ARBA" id="ARBA00022454"/>
    </source>
</evidence>
<reference evidence="15" key="1">
    <citation type="submission" date="2022-07" db="EMBL/GenBank/DDBJ databases">
        <title>Chromosome-level genome of Muraenolepis orangiensis.</title>
        <authorList>
            <person name="Kim J."/>
        </authorList>
    </citation>
    <scope>NUCLEOTIDE SEQUENCE</scope>
    <source>
        <strain evidence="15">KU_S4_2022</strain>
        <tissue evidence="15">Muscle</tissue>
    </source>
</reference>
<dbReference type="GO" id="GO:0005634">
    <property type="term" value="C:nucleus"/>
    <property type="evidence" value="ECO:0007669"/>
    <property type="project" value="UniProtKB-SubCell"/>
</dbReference>
<evidence type="ECO:0000256" key="9">
    <source>
        <dbReference type="ARBA" id="ARBA00023328"/>
    </source>
</evidence>
<dbReference type="OrthoDB" id="6353017at2759"/>
<proteinExistence type="inferred from homology"/>